<dbReference type="VEuPathDB" id="FungiDB:RhiirFUN_018061"/>
<dbReference type="VEuPathDB" id="FungiDB:FUN_005455"/>
<dbReference type="AlphaFoldDB" id="A0A2N1NJR0"/>
<organism evidence="1 2">
    <name type="scientific">Rhizophagus irregularis</name>
    <dbReference type="NCBI Taxonomy" id="588596"/>
    <lineage>
        <taxon>Eukaryota</taxon>
        <taxon>Fungi</taxon>
        <taxon>Fungi incertae sedis</taxon>
        <taxon>Mucoromycota</taxon>
        <taxon>Glomeromycotina</taxon>
        <taxon>Glomeromycetes</taxon>
        <taxon>Glomerales</taxon>
        <taxon>Glomeraceae</taxon>
        <taxon>Rhizophagus</taxon>
    </lineage>
</organism>
<evidence type="ECO:0000313" key="2">
    <source>
        <dbReference type="Proteomes" id="UP000233469"/>
    </source>
</evidence>
<gene>
    <name evidence="1" type="ORF">RhiirC2_775249</name>
</gene>
<dbReference type="EMBL" id="LLXL01000327">
    <property type="protein sequence ID" value="PKK74074.1"/>
    <property type="molecule type" value="Genomic_DNA"/>
</dbReference>
<reference evidence="1 2" key="1">
    <citation type="submission" date="2016-04" db="EMBL/GenBank/DDBJ databases">
        <title>Genome analyses suggest a sexual origin of heterokaryosis in a supposedly ancient asexual fungus.</title>
        <authorList>
            <person name="Ropars J."/>
            <person name="Sedzielewska K."/>
            <person name="Noel J."/>
            <person name="Charron P."/>
            <person name="Farinelli L."/>
            <person name="Marton T."/>
            <person name="Kruger M."/>
            <person name="Pelin A."/>
            <person name="Brachmann A."/>
            <person name="Corradi N."/>
        </authorList>
    </citation>
    <scope>NUCLEOTIDE SEQUENCE [LARGE SCALE GENOMIC DNA]</scope>
    <source>
        <strain evidence="1 2">C2</strain>
    </source>
</reference>
<evidence type="ECO:0000313" key="1">
    <source>
        <dbReference type="EMBL" id="PKK74074.1"/>
    </source>
</evidence>
<protein>
    <submittedName>
        <fullName evidence="1">Uncharacterized protein</fullName>
    </submittedName>
</protein>
<accession>A0A2N1NJR0</accession>
<proteinExistence type="predicted"/>
<sequence>MTGYICGRTCRRPEGCFEHWKAKPRIPCKVCSKPTSAEPGLCRKHSGTYYVTQYFNRLRDKANNDDLIRMKIDELLLELSANKTEEAGEQGHGFEKQLEERILERSRETLLKQEKNNIKYTIDDFGLFD</sequence>
<reference evidence="1 2" key="2">
    <citation type="submission" date="2017-10" db="EMBL/GenBank/DDBJ databases">
        <title>Extensive intraspecific genome diversity in a model arbuscular mycorrhizal fungus.</title>
        <authorList>
            <person name="Chen E.C.H."/>
            <person name="Morin E."/>
            <person name="Baudet D."/>
            <person name="Noel J."/>
            <person name="Ndikumana S."/>
            <person name="Charron P."/>
            <person name="St-Onge C."/>
            <person name="Giorgi J."/>
            <person name="Grigoriev I.V."/>
            <person name="Roux C."/>
            <person name="Martin F.M."/>
            <person name="Corradi N."/>
        </authorList>
    </citation>
    <scope>NUCLEOTIDE SEQUENCE [LARGE SCALE GENOMIC DNA]</scope>
    <source>
        <strain evidence="1 2">C2</strain>
    </source>
</reference>
<dbReference type="Proteomes" id="UP000233469">
    <property type="component" value="Unassembled WGS sequence"/>
</dbReference>
<comment type="caution">
    <text evidence="1">The sequence shown here is derived from an EMBL/GenBank/DDBJ whole genome shotgun (WGS) entry which is preliminary data.</text>
</comment>
<name>A0A2N1NJR0_9GLOM</name>
<dbReference type="VEuPathDB" id="FungiDB:RhiirA1_393850"/>